<dbReference type="PRINTS" id="PR01435">
    <property type="entry name" value="NPOXDRDTASE5"/>
</dbReference>
<feature type="transmembrane region" description="Helical" evidence="6">
    <location>
        <begin position="119"/>
        <end position="135"/>
    </location>
</feature>
<dbReference type="NCBIfam" id="NF005141">
    <property type="entry name" value="PRK06590.1"/>
    <property type="match status" value="1"/>
</dbReference>
<sequence>MLDLFWLIPFLPLIGFLINGIGIKWVPKQLAGLIACSVVGIAFAIAVGAFLELRSLPVADRSVTHVMFPWIMAGQFNVNVAFLWDQLSSVMVMIVTGVGFLIHVYSLGYMKNDPGFKRYFAYLNLFTFAMLLLVMGDNFLLLFVGWEGVGLCSYLLIGFWYQKDSATDAGKKAFIVNRIGDFGVLLGMFLVYWNTGSLTFVEVFERAPAVFIAGAALPTAITLLFFLGATGKSAQLPLYVWLPDAMEGPTPVSALIHAATMVTAGVYLFARASGLFAMAPDAMMVVAIVGALTAFMAATIGLVQNDIKRVLAYSTVSQLGYMFLAVGSGAYIAAIFHLMTHAFFKALLFLGSGSVIEACHHEQDMRKMGGLRKKMPITSTTFMIGSLALAGVPIFAGFFSKDEILYNTFTSGTLGAIGPVLWVIGALAALMTAFYITRAVAMTFYGEPKDKEIHDHAHESPSVMTVPLMILAVASTVGGFLGIPIFMKYNVMHNWLGPLIGGGGHGAHGGDHGAVTEHGTTHLAAGPSDHGGGHAEHNVTLEVILMGISVAIALFGIVWAWQNYVKHPKRAEAMGARFPGLYKLLDGKWFVDEFYNAVIVVPIVGFSKFLWTVVDSEFVDGLVNGTGKLMRGIGSALRPVQSGLTPNYATAILVGAIVIMGYVVLGGAR</sequence>
<dbReference type="InterPro" id="IPR001750">
    <property type="entry name" value="ND/Mrp_TM"/>
</dbReference>
<gene>
    <name evidence="9" type="primary">nuoL</name>
    <name evidence="9" type="ORF">HKN21_00680</name>
</gene>
<comment type="caution">
    <text evidence="9">The sequence shown here is derived from an EMBL/GenBank/DDBJ whole genome shotgun (WGS) entry which is preliminary data.</text>
</comment>
<name>A0A7Y2E4V5_UNCEI</name>
<evidence type="ECO:0000259" key="8">
    <source>
        <dbReference type="Pfam" id="PF00662"/>
    </source>
</evidence>
<feature type="domain" description="NADH-Ubiquinone oxidoreductase (complex I) chain 5 N-terminal" evidence="8">
    <location>
        <begin position="70"/>
        <end position="120"/>
    </location>
</feature>
<evidence type="ECO:0000256" key="3">
    <source>
        <dbReference type="ARBA" id="ARBA00022989"/>
    </source>
</evidence>
<dbReference type="PANTHER" id="PTHR42829:SF2">
    <property type="entry name" value="NADH-UBIQUINONE OXIDOREDUCTASE CHAIN 5"/>
    <property type="match status" value="1"/>
</dbReference>
<dbReference type="PRINTS" id="PR01434">
    <property type="entry name" value="NADHDHGNASE5"/>
</dbReference>
<reference evidence="9 10" key="1">
    <citation type="submission" date="2020-03" db="EMBL/GenBank/DDBJ databases">
        <title>Metabolic flexibility allows generalist bacteria to become dominant in a frequently disturbed ecosystem.</title>
        <authorList>
            <person name="Chen Y.-J."/>
            <person name="Leung P.M."/>
            <person name="Bay S.K."/>
            <person name="Hugenholtz P."/>
            <person name="Kessler A.J."/>
            <person name="Shelley G."/>
            <person name="Waite D.W."/>
            <person name="Cook P.L."/>
            <person name="Greening C."/>
        </authorList>
    </citation>
    <scope>NUCLEOTIDE SEQUENCE [LARGE SCALE GENOMIC DNA]</scope>
    <source>
        <strain evidence="9">SS_bin_28</strain>
    </source>
</reference>
<dbReference type="InterPro" id="IPR003945">
    <property type="entry name" value="NU5C-like"/>
</dbReference>
<dbReference type="GO" id="GO:0015990">
    <property type="term" value="P:electron transport coupled proton transport"/>
    <property type="evidence" value="ECO:0007669"/>
    <property type="project" value="TreeGrafter"/>
</dbReference>
<evidence type="ECO:0000313" key="10">
    <source>
        <dbReference type="Proteomes" id="UP000547674"/>
    </source>
</evidence>
<protein>
    <submittedName>
        <fullName evidence="9">NADH-quinone oxidoreductase subunit L</fullName>
    </submittedName>
</protein>
<feature type="transmembrane region" description="Helical" evidence="6">
    <location>
        <begin position="310"/>
        <end position="336"/>
    </location>
</feature>
<feature type="transmembrane region" description="Helical" evidence="6">
    <location>
        <begin position="250"/>
        <end position="270"/>
    </location>
</feature>
<dbReference type="GO" id="GO:0016020">
    <property type="term" value="C:membrane"/>
    <property type="evidence" value="ECO:0007669"/>
    <property type="project" value="UniProtKB-SubCell"/>
</dbReference>
<feature type="transmembrane region" description="Helical" evidence="6">
    <location>
        <begin position="380"/>
        <end position="400"/>
    </location>
</feature>
<feature type="transmembrane region" description="Helical" evidence="6">
    <location>
        <begin position="594"/>
        <end position="614"/>
    </location>
</feature>
<evidence type="ECO:0000256" key="2">
    <source>
        <dbReference type="ARBA" id="ARBA00022692"/>
    </source>
</evidence>
<feature type="transmembrane region" description="Helical" evidence="6">
    <location>
        <begin position="30"/>
        <end position="51"/>
    </location>
</feature>
<keyword evidence="3 6" id="KW-1133">Transmembrane helix</keyword>
<dbReference type="AlphaFoldDB" id="A0A7Y2E4V5"/>
<comment type="subcellular location">
    <subcellularLocation>
        <location evidence="1">Endomembrane system</location>
        <topology evidence="1">Multi-pass membrane protein</topology>
    </subcellularLocation>
    <subcellularLocation>
        <location evidence="5">Membrane</location>
        <topology evidence="5">Multi-pass membrane protein</topology>
    </subcellularLocation>
</comment>
<dbReference type="NCBIfam" id="TIGR01974">
    <property type="entry name" value="NDH_I_L"/>
    <property type="match status" value="1"/>
</dbReference>
<organism evidence="9 10">
    <name type="scientific">Eiseniibacteriota bacterium</name>
    <dbReference type="NCBI Taxonomy" id="2212470"/>
    <lineage>
        <taxon>Bacteria</taxon>
        <taxon>Candidatus Eiseniibacteriota</taxon>
    </lineage>
</organism>
<feature type="transmembrane region" description="Helical" evidence="6">
    <location>
        <begin position="282"/>
        <end position="303"/>
    </location>
</feature>
<dbReference type="GO" id="GO:0008137">
    <property type="term" value="F:NADH dehydrogenase (ubiquinone) activity"/>
    <property type="evidence" value="ECO:0007669"/>
    <property type="project" value="InterPro"/>
</dbReference>
<feature type="transmembrane region" description="Helical" evidence="6">
    <location>
        <begin position="420"/>
        <end position="445"/>
    </location>
</feature>
<dbReference type="GO" id="GO:0003954">
    <property type="term" value="F:NADH dehydrogenase activity"/>
    <property type="evidence" value="ECO:0007669"/>
    <property type="project" value="TreeGrafter"/>
</dbReference>
<evidence type="ECO:0000256" key="5">
    <source>
        <dbReference type="RuleBase" id="RU000320"/>
    </source>
</evidence>
<dbReference type="Gene3D" id="1.20.5.2700">
    <property type="match status" value="1"/>
</dbReference>
<dbReference type="Pfam" id="PF00662">
    <property type="entry name" value="Proton_antipo_N"/>
    <property type="match status" value="1"/>
</dbReference>
<dbReference type="Pfam" id="PF00361">
    <property type="entry name" value="Proton_antipo_M"/>
    <property type="match status" value="1"/>
</dbReference>
<feature type="transmembrane region" description="Helical" evidence="6">
    <location>
        <begin position="90"/>
        <end position="107"/>
    </location>
</feature>
<evidence type="ECO:0000256" key="6">
    <source>
        <dbReference type="SAM" id="Phobius"/>
    </source>
</evidence>
<feature type="transmembrane region" description="Helical" evidence="6">
    <location>
        <begin position="342"/>
        <end position="359"/>
    </location>
</feature>
<dbReference type="Proteomes" id="UP000547674">
    <property type="component" value="Unassembled WGS sequence"/>
</dbReference>
<keyword evidence="2 5" id="KW-0812">Transmembrane</keyword>
<feature type="transmembrane region" description="Helical" evidence="6">
    <location>
        <begin position="648"/>
        <end position="668"/>
    </location>
</feature>
<dbReference type="InterPro" id="IPR001516">
    <property type="entry name" value="Proton_antipo_N"/>
</dbReference>
<dbReference type="InterPro" id="IPR018393">
    <property type="entry name" value="NADHpl_OxRdtase_5_subgr"/>
</dbReference>
<feature type="transmembrane region" description="Helical" evidence="6">
    <location>
        <begin position="141"/>
        <end position="161"/>
    </location>
</feature>
<dbReference type="EMBL" id="JABDJR010000021">
    <property type="protein sequence ID" value="NNF05249.1"/>
    <property type="molecule type" value="Genomic_DNA"/>
</dbReference>
<accession>A0A7Y2E4V5</accession>
<proteinExistence type="predicted"/>
<evidence type="ECO:0000259" key="7">
    <source>
        <dbReference type="Pfam" id="PF00361"/>
    </source>
</evidence>
<evidence type="ECO:0000256" key="1">
    <source>
        <dbReference type="ARBA" id="ARBA00004127"/>
    </source>
</evidence>
<dbReference type="GO" id="GO:0012505">
    <property type="term" value="C:endomembrane system"/>
    <property type="evidence" value="ECO:0007669"/>
    <property type="project" value="UniProtKB-SubCell"/>
</dbReference>
<evidence type="ECO:0000313" key="9">
    <source>
        <dbReference type="EMBL" id="NNF05249.1"/>
    </source>
</evidence>
<feature type="transmembrane region" description="Helical" evidence="6">
    <location>
        <begin position="543"/>
        <end position="561"/>
    </location>
</feature>
<feature type="transmembrane region" description="Helical" evidence="6">
    <location>
        <begin position="207"/>
        <end position="229"/>
    </location>
</feature>
<feature type="transmembrane region" description="Helical" evidence="6">
    <location>
        <begin position="173"/>
        <end position="195"/>
    </location>
</feature>
<keyword evidence="4 6" id="KW-0472">Membrane</keyword>
<feature type="transmembrane region" description="Helical" evidence="6">
    <location>
        <begin position="466"/>
        <end position="487"/>
    </location>
</feature>
<dbReference type="PANTHER" id="PTHR42829">
    <property type="entry name" value="NADH-UBIQUINONE OXIDOREDUCTASE CHAIN 5"/>
    <property type="match status" value="1"/>
</dbReference>
<feature type="domain" description="NADH:quinone oxidoreductase/Mrp antiporter transmembrane" evidence="7">
    <location>
        <begin position="137"/>
        <end position="414"/>
    </location>
</feature>
<dbReference type="GO" id="GO:0042773">
    <property type="term" value="P:ATP synthesis coupled electron transport"/>
    <property type="evidence" value="ECO:0007669"/>
    <property type="project" value="InterPro"/>
</dbReference>
<evidence type="ECO:0000256" key="4">
    <source>
        <dbReference type="ARBA" id="ARBA00023136"/>
    </source>
</evidence>